<dbReference type="EMBL" id="SMRU01000012">
    <property type="protein sequence ID" value="TDF95621.1"/>
    <property type="molecule type" value="Genomic_DNA"/>
</dbReference>
<accession>A0A4R5KJD7</accession>
<dbReference type="AlphaFoldDB" id="A0A4R5KJD7"/>
<dbReference type="RefSeq" id="WP_133204352.1">
    <property type="nucleotide sequence ID" value="NZ_SMRU01000012.1"/>
</dbReference>
<evidence type="ECO:0000313" key="2">
    <source>
        <dbReference type="Proteomes" id="UP000295511"/>
    </source>
</evidence>
<name>A0A4R5KJD7_9MICC</name>
<comment type="caution">
    <text evidence="1">The sequence shown here is derived from an EMBL/GenBank/DDBJ whole genome shotgun (WGS) entry which is preliminary data.</text>
</comment>
<dbReference type="Proteomes" id="UP000295511">
    <property type="component" value="Unassembled WGS sequence"/>
</dbReference>
<reference evidence="1 2" key="1">
    <citation type="submission" date="2019-03" db="EMBL/GenBank/DDBJ databases">
        <title>Whole genome sequence of Arthrobacter sp JH1-1.</title>
        <authorList>
            <person name="Trinh H.N."/>
        </authorList>
    </citation>
    <scope>NUCLEOTIDE SEQUENCE [LARGE SCALE GENOMIC DNA]</scope>
    <source>
        <strain evidence="1 2">JH1-1</strain>
    </source>
</reference>
<evidence type="ECO:0000313" key="1">
    <source>
        <dbReference type="EMBL" id="TDF95621.1"/>
    </source>
</evidence>
<keyword evidence="2" id="KW-1185">Reference proteome</keyword>
<proteinExistence type="predicted"/>
<gene>
    <name evidence="1" type="ORF">E1809_11380</name>
</gene>
<protein>
    <submittedName>
        <fullName evidence="1">Uncharacterized protein</fullName>
    </submittedName>
</protein>
<sequence length="65" mass="7736">MRHNYVEISAQAHPLQEMLWQRQELGRKLGEVAIRLNQATSEYNEVIAQIIQMNDLIRIEEDMNR</sequence>
<organism evidence="1 2">
    <name type="scientific">Arthrobacter terricola</name>
    <dbReference type="NCBI Taxonomy" id="2547396"/>
    <lineage>
        <taxon>Bacteria</taxon>
        <taxon>Bacillati</taxon>
        <taxon>Actinomycetota</taxon>
        <taxon>Actinomycetes</taxon>
        <taxon>Micrococcales</taxon>
        <taxon>Micrococcaceae</taxon>
        <taxon>Arthrobacter</taxon>
    </lineage>
</organism>